<dbReference type="Proteomes" id="UP001344251">
    <property type="component" value="Chromosome"/>
</dbReference>
<dbReference type="InterPro" id="IPR036271">
    <property type="entry name" value="Tet_transcr_reg_TetR-rel_C_sf"/>
</dbReference>
<dbReference type="InterPro" id="IPR039538">
    <property type="entry name" value="BetI_C"/>
</dbReference>
<evidence type="ECO:0000256" key="2">
    <source>
        <dbReference type="ARBA" id="ARBA00023015"/>
    </source>
</evidence>
<protein>
    <submittedName>
        <fullName evidence="8">TetR family transcriptional regulator C-terminal domain-containing protein</fullName>
    </submittedName>
</protein>
<evidence type="ECO:0000259" key="7">
    <source>
        <dbReference type="PROSITE" id="PS50977"/>
    </source>
</evidence>
<dbReference type="InterPro" id="IPR009057">
    <property type="entry name" value="Homeodomain-like_sf"/>
</dbReference>
<dbReference type="Pfam" id="PF00440">
    <property type="entry name" value="TetR_N"/>
    <property type="match status" value="1"/>
</dbReference>
<dbReference type="SUPFAM" id="SSF48498">
    <property type="entry name" value="Tetracyclin repressor-like, C-terminal domain"/>
    <property type="match status" value="1"/>
</dbReference>
<evidence type="ECO:0000256" key="4">
    <source>
        <dbReference type="ARBA" id="ARBA00023163"/>
    </source>
</evidence>
<accession>A0ABZ1FCY8</accession>
<gene>
    <name evidence="8" type="ORF">OG863_07635</name>
</gene>
<dbReference type="PROSITE" id="PS50977">
    <property type="entry name" value="HTH_TETR_2"/>
    <property type="match status" value="1"/>
</dbReference>
<keyword evidence="4" id="KW-0804">Transcription</keyword>
<feature type="DNA-binding region" description="H-T-H motif" evidence="5">
    <location>
        <begin position="31"/>
        <end position="50"/>
    </location>
</feature>
<keyword evidence="2" id="KW-0805">Transcription regulation</keyword>
<feature type="compositionally biased region" description="Low complexity" evidence="6">
    <location>
        <begin position="208"/>
        <end position="218"/>
    </location>
</feature>
<evidence type="ECO:0000313" key="9">
    <source>
        <dbReference type="Proteomes" id="UP001344251"/>
    </source>
</evidence>
<keyword evidence="1" id="KW-0678">Repressor</keyword>
<dbReference type="PANTHER" id="PTHR47506">
    <property type="entry name" value="TRANSCRIPTIONAL REGULATORY PROTEIN"/>
    <property type="match status" value="1"/>
</dbReference>
<proteinExistence type="predicted"/>
<evidence type="ECO:0000313" key="8">
    <source>
        <dbReference type="EMBL" id="WSB67840.1"/>
    </source>
</evidence>
<dbReference type="PANTHER" id="PTHR47506:SF1">
    <property type="entry name" value="HTH-TYPE TRANSCRIPTIONAL REGULATOR YJDC"/>
    <property type="match status" value="1"/>
</dbReference>
<dbReference type="Gene3D" id="1.10.357.10">
    <property type="entry name" value="Tetracycline Repressor, domain 2"/>
    <property type="match status" value="1"/>
</dbReference>
<feature type="domain" description="HTH tetR-type" evidence="7">
    <location>
        <begin position="8"/>
        <end position="68"/>
    </location>
</feature>
<evidence type="ECO:0000256" key="1">
    <source>
        <dbReference type="ARBA" id="ARBA00022491"/>
    </source>
</evidence>
<evidence type="ECO:0000256" key="6">
    <source>
        <dbReference type="SAM" id="MobiDB-lite"/>
    </source>
</evidence>
<feature type="region of interest" description="Disordered" evidence="6">
    <location>
        <begin position="204"/>
        <end position="267"/>
    </location>
</feature>
<feature type="compositionally biased region" description="Gly residues" evidence="6">
    <location>
        <begin position="219"/>
        <end position="232"/>
    </location>
</feature>
<sequence>MPKKVDHEARRQEISEALWRIASTRGLDGASLRDVAAEAGISLGRLQHYFRTKDEMLVFALQHINRLAADRIRARIESLTEEPTPRQVLRACLSGMLPLDDKSRIGLLVGAAYFARAIHDEALRAEAENGIPQLRAFFADQLRLAVDRGELPPERATEDEAMLLISMADGLATYVLLGVHDPSTALRLLDLHLANLFGAERVAEGPTSSGCGADAAPASGGGGVPSSSGGDGAPRSSGEGEVSPSSGGGEAPSSSAGDRPVSAAERA</sequence>
<dbReference type="EMBL" id="CP109106">
    <property type="protein sequence ID" value="WSB67840.1"/>
    <property type="molecule type" value="Genomic_DNA"/>
</dbReference>
<name>A0ABZ1FCY8_9ACTN</name>
<reference evidence="8 9" key="1">
    <citation type="submission" date="2022-10" db="EMBL/GenBank/DDBJ databases">
        <title>The complete genomes of actinobacterial strains from the NBC collection.</title>
        <authorList>
            <person name="Joergensen T.S."/>
            <person name="Alvarez Arevalo M."/>
            <person name="Sterndorff E.B."/>
            <person name="Faurdal D."/>
            <person name="Vuksanovic O."/>
            <person name="Mourched A.-S."/>
            <person name="Charusanti P."/>
            <person name="Shaw S."/>
            <person name="Blin K."/>
            <person name="Weber T."/>
        </authorList>
    </citation>
    <scope>NUCLEOTIDE SEQUENCE [LARGE SCALE GENOMIC DNA]</scope>
    <source>
        <strain evidence="8 9">NBC 01774</strain>
    </source>
</reference>
<keyword evidence="3 5" id="KW-0238">DNA-binding</keyword>
<dbReference type="SUPFAM" id="SSF46689">
    <property type="entry name" value="Homeodomain-like"/>
    <property type="match status" value="1"/>
</dbReference>
<evidence type="ECO:0000256" key="5">
    <source>
        <dbReference type="PROSITE-ProRule" id="PRU00335"/>
    </source>
</evidence>
<organism evidence="8 9">
    <name type="scientific">Streptomyces decoyicus</name>
    <dbReference type="NCBI Taxonomy" id="249567"/>
    <lineage>
        <taxon>Bacteria</taxon>
        <taxon>Bacillati</taxon>
        <taxon>Actinomycetota</taxon>
        <taxon>Actinomycetes</taxon>
        <taxon>Kitasatosporales</taxon>
        <taxon>Streptomycetaceae</taxon>
        <taxon>Streptomyces</taxon>
    </lineage>
</organism>
<evidence type="ECO:0000256" key="3">
    <source>
        <dbReference type="ARBA" id="ARBA00023125"/>
    </source>
</evidence>
<dbReference type="Pfam" id="PF13977">
    <property type="entry name" value="TetR_C_6"/>
    <property type="match status" value="1"/>
</dbReference>
<feature type="compositionally biased region" description="Low complexity" evidence="6">
    <location>
        <begin position="233"/>
        <end position="257"/>
    </location>
</feature>
<dbReference type="InterPro" id="IPR001647">
    <property type="entry name" value="HTH_TetR"/>
</dbReference>
<keyword evidence="9" id="KW-1185">Reference proteome</keyword>
<dbReference type="RefSeq" id="WP_326617194.1">
    <property type="nucleotide sequence ID" value="NZ_CP109106.1"/>
</dbReference>